<dbReference type="STRING" id="930992.A0A0C9ZTD1"/>
<name>A0A0C9ZTD1_9AGAM</name>
<evidence type="ECO:0000313" key="1">
    <source>
        <dbReference type="EMBL" id="KIK32551.1"/>
    </source>
</evidence>
<proteinExistence type="predicted"/>
<keyword evidence="2" id="KW-1185">Reference proteome</keyword>
<dbReference type="Proteomes" id="UP000054485">
    <property type="component" value="Unassembled WGS sequence"/>
</dbReference>
<evidence type="ECO:0000313" key="2">
    <source>
        <dbReference type="Proteomes" id="UP000054485"/>
    </source>
</evidence>
<reference evidence="2" key="2">
    <citation type="submission" date="2015-01" db="EMBL/GenBank/DDBJ databases">
        <title>Evolutionary Origins and Diversification of the Mycorrhizal Mutualists.</title>
        <authorList>
            <consortium name="DOE Joint Genome Institute"/>
            <consortium name="Mycorrhizal Genomics Consortium"/>
            <person name="Kohler A."/>
            <person name="Kuo A."/>
            <person name="Nagy L.G."/>
            <person name="Floudas D."/>
            <person name="Copeland A."/>
            <person name="Barry K.W."/>
            <person name="Cichocki N."/>
            <person name="Veneault-Fourrey C."/>
            <person name="LaButti K."/>
            <person name="Lindquist E.A."/>
            <person name="Lipzen A."/>
            <person name="Lundell T."/>
            <person name="Morin E."/>
            <person name="Murat C."/>
            <person name="Riley R."/>
            <person name="Ohm R."/>
            <person name="Sun H."/>
            <person name="Tunlid A."/>
            <person name="Henrissat B."/>
            <person name="Grigoriev I.V."/>
            <person name="Hibbett D.S."/>
            <person name="Martin F."/>
        </authorList>
    </citation>
    <scope>NUCLEOTIDE SEQUENCE [LARGE SCALE GENOMIC DNA]</scope>
    <source>
        <strain evidence="2">UH-Slu-Lm8-n1</strain>
    </source>
</reference>
<dbReference type="AlphaFoldDB" id="A0A0C9ZTD1"/>
<accession>A0A0C9ZTD1</accession>
<reference evidence="1 2" key="1">
    <citation type="submission" date="2014-04" db="EMBL/GenBank/DDBJ databases">
        <authorList>
            <consortium name="DOE Joint Genome Institute"/>
            <person name="Kuo A."/>
            <person name="Ruytinx J."/>
            <person name="Rineau F."/>
            <person name="Colpaert J."/>
            <person name="Kohler A."/>
            <person name="Nagy L.G."/>
            <person name="Floudas D."/>
            <person name="Copeland A."/>
            <person name="Barry K.W."/>
            <person name="Cichocki N."/>
            <person name="Veneault-Fourrey C."/>
            <person name="LaButti K."/>
            <person name="Lindquist E.A."/>
            <person name="Lipzen A."/>
            <person name="Lundell T."/>
            <person name="Morin E."/>
            <person name="Murat C."/>
            <person name="Sun H."/>
            <person name="Tunlid A."/>
            <person name="Henrissat B."/>
            <person name="Grigoriev I.V."/>
            <person name="Hibbett D.S."/>
            <person name="Martin F."/>
            <person name="Nordberg H.P."/>
            <person name="Cantor M.N."/>
            <person name="Hua S.X."/>
        </authorList>
    </citation>
    <scope>NUCLEOTIDE SEQUENCE [LARGE SCALE GENOMIC DNA]</scope>
    <source>
        <strain evidence="1 2">UH-Slu-Lm8-n1</strain>
    </source>
</reference>
<dbReference type="OrthoDB" id="10547390at2759"/>
<dbReference type="InParanoid" id="A0A0C9ZTD1"/>
<protein>
    <submittedName>
        <fullName evidence="1">Uncharacterized protein</fullName>
    </submittedName>
</protein>
<gene>
    <name evidence="1" type="ORF">CY34DRAFT_18963</name>
</gene>
<dbReference type="HOGENOM" id="CLU_2307896_0_0_1"/>
<organism evidence="1 2">
    <name type="scientific">Suillus luteus UH-Slu-Lm8-n1</name>
    <dbReference type="NCBI Taxonomy" id="930992"/>
    <lineage>
        <taxon>Eukaryota</taxon>
        <taxon>Fungi</taxon>
        <taxon>Dikarya</taxon>
        <taxon>Basidiomycota</taxon>
        <taxon>Agaricomycotina</taxon>
        <taxon>Agaricomycetes</taxon>
        <taxon>Agaricomycetidae</taxon>
        <taxon>Boletales</taxon>
        <taxon>Suillineae</taxon>
        <taxon>Suillaceae</taxon>
        <taxon>Suillus</taxon>
    </lineage>
</organism>
<dbReference type="EMBL" id="KN836194">
    <property type="protein sequence ID" value="KIK32551.1"/>
    <property type="molecule type" value="Genomic_DNA"/>
</dbReference>
<sequence length="100" mass="10463">MLTSGGSMGSLVTPMGVQLTSNVTNVSSPATLTKRHPRVRRGPSAWTSHLNIRNLFTRQRATSSALPPSPPALAAAVLAQALWTDVSTSHQVAIIGGNFS</sequence>